<sequence length="97" mass="10274">MSMALRRTLATAAATAALIGGGLMTAPLAQAEGRTPAVATTETTQAASASKGAFHYYHAYWTGPECTTMGEALIGIGATTRYQCESTGWVYVLYIWY</sequence>
<keyword evidence="1" id="KW-0732">Signal</keyword>
<evidence type="ECO:0000313" key="3">
    <source>
        <dbReference type="Proteomes" id="UP001291653"/>
    </source>
</evidence>
<organism evidence="2 3">
    <name type="scientific">Streptomyces yaizuensis</name>
    <dbReference type="NCBI Taxonomy" id="2989713"/>
    <lineage>
        <taxon>Bacteria</taxon>
        <taxon>Bacillati</taxon>
        <taxon>Actinomycetota</taxon>
        <taxon>Actinomycetes</taxon>
        <taxon>Kitasatosporales</taxon>
        <taxon>Streptomycetaceae</taxon>
        <taxon>Streptomyces</taxon>
    </lineage>
</organism>
<name>A0ABQ5NYS3_9ACTN</name>
<feature type="chain" id="PRO_5046422503" evidence="1">
    <location>
        <begin position="32"/>
        <end position="97"/>
    </location>
</feature>
<dbReference type="Proteomes" id="UP001291653">
    <property type="component" value="Unassembled WGS sequence"/>
</dbReference>
<keyword evidence="3" id="KW-1185">Reference proteome</keyword>
<protein>
    <submittedName>
        <fullName evidence="2">Uncharacterized protein</fullName>
    </submittedName>
</protein>
<proteinExistence type="predicted"/>
<gene>
    <name evidence="2" type="ORF">SYYSPA8_12435</name>
</gene>
<dbReference type="InterPro" id="IPR006311">
    <property type="entry name" value="TAT_signal"/>
</dbReference>
<dbReference type="PROSITE" id="PS51318">
    <property type="entry name" value="TAT"/>
    <property type="match status" value="1"/>
</dbReference>
<accession>A0ABQ5NYS3</accession>
<reference evidence="2 3" key="1">
    <citation type="submission" date="2022-10" db="EMBL/GenBank/DDBJ databases">
        <title>Draft genome sequence of Streptomyces sp. YSPA8.</title>
        <authorList>
            <person name="Moriuchi R."/>
            <person name="Dohra H."/>
            <person name="Yamamura H."/>
            <person name="Kodani S."/>
        </authorList>
    </citation>
    <scope>NUCLEOTIDE SEQUENCE [LARGE SCALE GENOMIC DNA]</scope>
    <source>
        <strain evidence="2 3">YSPA8</strain>
    </source>
</reference>
<comment type="caution">
    <text evidence="2">The sequence shown here is derived from an EMBL/GenBank/DDBJ whole genome shotgun (WGS) entry which is preliminary data.</text>
</comment>
<evidence type="ECO:0000313" key="2">
    <source>
        <dbReference type="EMBL" id="GLF95106.1"/>
    </source>
</evidence>
<dbReference type="RefSeq" id="WP_323447177.1">
    <property type="nucleotide sequence ID" value="NZ_BSBI01000004.1"/>
</dbReference>
<evidence type="ECO:0000256" key="1">
    <source>
        <dbReference type="SAM" id="SignalP"/>
    </source>
</evidence>
<dbReference type="EMBL" id="BSBI01000004">
    <property type="protein sequence ID" value="GLF95106.1"/>
    <property type="molecule type" value="Genomic_DNA"/>
</dbReference>
<feature type="signal peptide" evidence="1">
    <location>
        <begin position="1"/>
        <end position="31"/>
    </location>
</feature>